<dbReference type="OrthoDB" id="5289372at2"/>
<evidence type="ECO:0000256" key="1">
    <source>
        <dbReference type="SAM" id="Phobius"/>
    </source>
</evidence>
<dbReference type="RefSeq" id="WP_089316798.1">
    <property type="nucleotide sequence ID" value="NZ_FZNP01000027.1"/>
</dbReference>
<feature type="transmembrane region" description="Helical" evidence="1">
    <location>
        <begin position="103"/>
        <end position="125"/>
    </location>
</feature>
<dbReference type="SUPFAM" id="SSF48317">
    <property type="entry name" value="Acid phosphatase/Vanadium-dependent haloperoxidase"/>
    <property type="match status" value="1"/>
</dbReference>
<evidence type="ECO:0000313" key="3">
    <source>
        <dbReference type="EMBL" id="SNS74682.1"/>
    </source>
</evidence>
<feature type="transmembrane region" description="Helical" evidence="1">
    <location>
        <begin position="53"/>
        <end position="74"/>
    </location>
</feature>
<keyword evidence="1" id="KW-0812">Transmembrane</keyword>
<dbReference type="InterPro" id="IPR036938">
    <property type="entry name" value="PAP2/HPO_sf"/>
</dbReference>
<sequence length="285" mass="30577">MSDAETGLGWSVGITPAGYFRATAPAGAHDVGERVPVMGWHTRTTAVHRTPTVLALLAFGWAMALTALIVDVMAGEAGRWDAPVHAWFLGHRLGPVTVLMETVTWLGSTAVLIPLVVAVGGYLVWSRREWGTTLFVWVAFAGSVVLGEAGKALLARPRPPVSDMIVRTGGFAFPSGHSVQAMTCWTLLAVLTATGGTLRRRTCVVFAWISAAITVLVGLSRLYLGVHWLSDVIGGFLLGAVWLLFLLAVRGRRGRLGPSAPRTIVLAEGDDLWQDDEVWEDIDDA</sequence>
<proteinExistence type="predicted"/>
<dbReference type="CDD" id="cd03392">
    <property type="entry name" value="PAP2_like_2"/>
    <property type="match status" value="1"/>
</dbReference>
<keyword evidence="1" id="KW-0472">Membrane</keyword>
<dbReference type="Pfam" id="PF01569">
    <property type="entry name" value="PAP2"/>
    <property type="match status" value="1"/>
</dbReference>
<dbReference type="Proteomes" id="UP000198420">
    <property type="component" value="Unassembled WGS sequence"/>
</dbReference>
<dbReference type="PANTHER" id="PTHR14969">
    <property type="entry name" value="SPHINGOSINE-1-PHOSPHATE PHOSPHOHYDROLASE"/>
    <property type="match status" value="1"/>
</dbReference>
<keyword evidence="4" id="KW-1185">Reference proteome</keyword>
<name>A0A239H0H3_9ACTN</name>
<dbReference type="Gene3D" id="1.20.144.10">
    <property type="entry name" value="Phosphatidic acid phosphatase type 2/haloperoxidase"/>
    <property type="match status" value="1"/>
</dbReference>
<feature type="domain" description="Phosphatidic acid phosphatase type 2/haloperoxidase" evidence="2">
    <location>
        <begin position="132"/>
        <end position="247"/>
    </location>
</feature>
<reference evidence="4" key="1">
    <citation type="submission" date="2017-06" db="EMBL/GenBank/DDBJ databases">
        <authorList>
            <person name="Varghese N."/>
            <person name="Submissions S."/>
        </authorList>
    </citation>
    <scope>NUCLEOTIDE SEQUENCE [LARGE SCALE GENOMIC DNA]</scope>
    <source>
        <strain evidence="4">DSM 44485</strain>
    </source>
</reference>
<evidence type="ECO:0000259" key="2">
    <source>
        <dbReference type="SMART" id="SM00014"/>
    </source>
</evidence>
<gene>
    <name evidence="3" type="ORF">SAMN06265355_12739</name>
</gene>
<feature type="transmembrane region" description="Helical" evidence="1">
    <location>
        <begin position="205"/>
        <end position="226"/>
    </location>
</feature>
<dbReference type="SMART" id="SM00014">
    <property type="entry name" value="acidPPc"/>
    <property type="match status" value="1"/>
</dbReference>
<organism evidence="3 4">
    <name type="scientific">Actinomadura mexicana</name>
    <dbReference type="NCBI Taxonomy" id="134959"/>
    <lineage>
        <taxon>Bacteria</taxon>
        <taxon>Bacillati</taxon>
        <taxon>Actinomycetota</taxon>
        <taxon>Actinomycetes</taxon>
        <taxon>Streptosporangiales</taxon>
        <taxon>Thermomonosporaceae</taxon>
        <taxon>Actinomadura</taxon>
    </lineage>
</organism>
<dbReference type="PANTHER" id="PTHR14969:SF13">
    <property type="entry name" value="AT30094P"/>
    <property type="match status" value="1"/>
</dbReference>
<accession>A0A239H0H3</accession>
<feature type="transmembrane region" description="Helical" evidence="1">
    <location>
        <begin position="232"/>
        <end position="249"/>
    </location>
</feature>
<keyword evidence="1" id="KW-1133">Transmembrane helix</keyword>
<feature type="transmembrane region" description="Helical" evidence="1">
    <location>
        <begin position="134"/>
        <end position="154"/>
    </location>
</feature>
<feature type="transmembrane region" description="Helical" evidence="1">
    <location>
        <begin position="179"/>
        <end position="198"/>
    </location>
</feature>
<protein>
    <submittedName>
        <fullName evidence="3">Undecaprenyl-diphosphatase</fullName>
    </submittedName>
</protein>
<dbReference type="AlphaFoldDB" id="A0A239H0H3"/>
<evidence type="ECO:0000313" key="4">
    <source>
        <dbReference type="Proteomes" id="UP000198420"/>
    </source>
</evidence>
<dbReference type="InterPro" id="IPR000326">
    <property type="entry name" value="PAP2/HPO"/>
</dbReference>
<dbReference type="EMBL" id="FZNP01000027">
    <property type="protein sequence ID" value="SNS74682.1"/>
    <property type="molecule type" value="Genomic_DNA"/>
</dbReference>